<gene>
    <name evidence="2" type="ORF">SAMN04488052_10630</name>
</gene>
<dbReference type="PANTHER" id="PTHR33490">
    <property type="entry name" value="BLR5614 PROTEIN-RELATED"/>
    <property type="match status" value="1"/>
</dbReference>
<accession>A0A1H8UA05</accession>
<dbReference type="Pfam" id="PF01841">
    <property type="entry name" value="Transglut_core"/>
    <property type="match status" value="1"/>
</dbReference>
<feature type="domain" description="Transglutaminase-like" evidence="1">
    <location>
        <begin position="177"/>
        <end position="247"/>
    </location>
</feature>
<dbReference type="PANTHER" id="PTHR33490:SF7">
    <property type="entry name" value="BLR2979 PROTEIN"/>
    <property type="match status" value="1"/>
</dbReference>
<dbReference type="InterPro" id="IPR038765">
    <property type="entry name" value="Papain-like_cys_pep_sf"/>
</dbReference>
<evidence type="ECO:0000313" key="3">
    <source>
        <dbReference type="Proteomes" id="UP000199657"/>
    </source>
</evidence>
<keyword evidence="2" id="KW-0645">Protease</keyword>
<dbReference type="Gene3D" id="3.10.620.30">
    <property type="match status" value="1"/>
</dbReference>
<dbReference type="RefSeq" id="WP_091644691.1">
    <property type="nucleotide sequence ID" value="NZ_FOEG01000006.1"/>
</dbReference>
<organism evidence="2 3">
    <name type="scientific">Aquisalimonas asiatica</name>
    <dbReference type="NCBI Taxonomy" id="406100"/>
    <lineage>
        <taxon>Bacteria</taxon>
        <taxon>Pseudomonadati</taxon>
        <taxon>Pseudomonadota</taxon>
        <taxon>Gammaproteobacteria</taxon>
        <taxon>Chromatiales</taxon>
        <taxon>Ectothiorhodospiraceae</taxon>
        <taxon>Aquisalimonas</taxon>
    </lineage>
</organism>
<dbReference type="SMART" id="SM00460">
    <property type="entry name" value="TGc"/>
    <property type="match status" value="1"/>
</dbReference>
<evidence type="ECO:0000313" key="2">
    <source>
        <dbReference type="EMBL" id="SEP00031.1"/>
    </source>
</evidence>
<dbReference type="InterPro" id="IPR013589">
    <property type="entry name" value="Bac_transglu_N"/>
</dbReference>
<dbReference type="STRING" id="406100.SAMN04488052_10630"/>
<keyword evidence="2" id="KW-0378">Hydrolase</keyword>
<dbReference type="OrthoDB" id="9804872at2"/>
<evidence type="ECO:0000259" key="1">
    <source>
        <dbReference type="SMART" id="SM00460"/>
    </source>
</evidence>
<dbReference type="EMBL" id="FOEG01000006">
    <property type="protein sequence ID" value="SEP00031.1"/>
    <property type="molecule type" value="Genomic_DNA"/>
</dbReference>
<protein>
    <submittedName>
        <fullName evidence="2">Transglutaminase-like enzyme, putative cysteine protease</fullName>
    </submittedName>
</protein>
<reference evidence="2 3" key="1">
    <citation type="submission" date="2016-10" db="EMBL/GenBank/DDBJ databases">
        <authorList>
            <person name="de Groot N.N."/>
        </authorList>
    </citation>
    <scope>NUCLEOTIDE SEQUENCE [LARGE SCALE GENOMIC DNA]</scope>
    <source>
        <strain evidence="2 3">CGMCC 1.6291</strain>
    </source>
</reference>
<proteinExistence type="predicted"/>
<dbReference type="AlphaFoldDB" id="A0A1H8UA05"/>
<dbReference type="Proteomes" id="UP000199657">
    <property type="component" value="Unassembled WGS sequence"/>
</dbReference>
<name>A0A1H8UA05_9GAMM</name>
<keyword evidence="3" id="KW-1185">Reference proteome</keyword>
<dbReference type="Pfam" id="PF08379">
    <property type="entry name" value="Bact_transglu_N"/>
    <property type="match status" value="1"/>
</dbReference>
<dbReference type="SUPFAM" id="SSF54001">
    <property type="entry name" value="Cysteine proteinases"/>
    <property type="match status" value="1"/>
</dbReference>
<sequence>MKYRITHRTEYHYPRAISRSYNETHLAPRTTPDQQVLAHSLTIAPRPDYTSERTDYYGNRVTHFTIQRPHDQLAVTATTDVALEAPADPVAHGQGLPWEQAVATTGSGTAATALAVREFLLDSPLVETRPDLTDYARASFAAGQRLPEAVHHLMGRIHRDFAYDPMATTISTPLERVFRERRGVCQDFAHLAIACLRGLGIAARYVSGYVETAPADGTARLIGADASHAWFAAHDPSLGWIDFDPTNNRMPGTQHITTAWGRDYADVSPLKGVIFGGSRGQRSHVAVDVQRLPSEDEP</sequence>
<dbReference type="InterPro" id="IPR002931">
    <property type="entry name" value="Transglutaminase-like"/>
</dbReference>
<dbReference type="GO" id="GO:0008233">
    <property type="term" value="F:peptidase activity"/>
    <property type="evidence" value="ECO:0007669"/>
    <property type="project" value="UniProtKB-KW"/>
</dbReference>
<dbReference type="GO" id="GO:0006508">
    <property type="term" value="P:proteolysis"/>
    <property type="evidence" value="ECO:0007669"/>
    <property type="project" value="UniProtKB-KW"/>
</dbReference>